<name>A0A2A6CBL2_PRIPA</name>
<accession>A0A8R1UGU7</accession>
<keyword evidence="2" id="KW-0732">Signal</keyword>
<feature type="chain" id="PRO_5043848199" evidence="2">
    <location>
        <begin position="19"/>
        <end position="245"/>
    </location>
</feature>
<keyword evidence="4" id="KW-1185">Reference proteome</keyword>
<dbReference type="Proteomes" id="UP000005239">
    <property type="component" value="Unassembled WGS sequence"/>
</dbReference>
<protein>
    <submittedName>
        <fullName evidence="3">Uncharacterized protein</fullName>
    </submittedName>
</protein>
<evidence type="ECO:0000256" key="2">
    <source>
        <dbReference type="SAM" id="SignalP"/>
    </source>
</evidence>
<evidence type="ECO:0000313" key="4">
    <source>
        <dbReference type="Proteomes" id="UP000005239"/>
    </source>
</evidence>
<organism evidence="3 4">
    <name type="scientific">Pristionchus pacificus</name>
    <name type="common">Parasitic nematode worm</name>
    <dbReference type="NCBI Taxonomy" id="54126"/>
    <lineage>
        <taxon>Eukaryota</taxon>
        <taxon>Metazoa</taxon>
        <taxon>Ecdysozoa</taxon>
        <taxon>Nematoda</taxon>
        <taxon>Chromadorea</taxon>
        <taxon>Rhabditida</taxon>
        <taxon>Rhabditina</taxon>
        <taxon>Diplogasteromorpha</taxon>
        <taxon>Diplogasteroidea</taxon>
        <taxon>Neodiplogasteridae</taxon>
        <taxon>Pristionchus</taxon>
    </lineage>
</organism>
<dbReference type="AlphaFoldDB" id="A0A2A6CBL2"/>
<dbReference type="EnsemblMetazoa" id="PPA23635.1">
    <property type="protein sequence ID" value="PPA23635.1"/>
    <property type="gene ID" value="WBGene00113189"/>
</dbReference>
<accession>A0A2A6CBL2</accession>
<evidence type="ECO:0000256" key="1">
    <source>
        <dbReference type="SAM" id="MobiDB-lite"/>
    </source>
</evidence>
<reference evidence="3" key="2">
    <citation type="submission" date="2022-06" db="UniProtKB">
        <authorList>
            <consortium name="EnsemblMetazoa"/>
        </authorList>
    </citation>
    <scope>IDENTIFICATION</scope>
    <source>
        <strain evidence="3">PS312</strain>
    </source>
</reference>
<feature type="region of interest" description="Disordered" evidence="1">
    <location>
        <begin position="51"/>
        <end position="72"/>
    </location>
</feature>
<gene>
    <name evidence="3" type="primary">WBGene00113189</name>
</gene>
<proteinExistence type="predicted"/>
<evidence type="ECO:0000313" key="3">
    <source>
        <dbReference type="EnsemblMetazoa" id="PPA23635.1"/>
    </source>
</evidence>
<feature type="compositionally biased region" description="Basic and acidic residues" evidence="1">
    <location>
        <begin position="63"/>
        <end position="72"/>
    </location>
</feature>
<sequence length="245" mass="28339">MWLLSLFLLLLTLPFSISHDPHDDHDDHHHDSDDESNDHSPAITIAQIEGVYQEEEEENPPYSERDEMAHHPKGNNDEIIFTLAYTIKTSYCFEAETQSGFEIWAGTLDYYGQLLWIGKLTRDSCRVYQSYNNRFEGKARFIAPRADVIECIQGGNTDACDPRGEVVFIDMREEFVDDWSIEMVTINSIFEYDLVTYNTSFEHSILVPCKTRFDEPAIYQIGPASGQIIKLKELPQVMDWISDHF</sequence>
<reference evidence="4" key="1">
    <citation type="journal article" date="2008" name="Nat. Genet.">
        <title>The Pristionchus pacificus genome provides a unique perspective on nematode lifestyle and parasitism.</title>
        <authorList>
            <person name="Dieterich C."/>
            <person name="Clifton S.W."/>
            <person name="Schuster L.N."/>
            <person name="Chinwalla A."/>
            <person name="Delehaunty K."/>
            <person name="Dinkelacker I."/>
            <person name="Fulton L."/>
            <person name="Fulton R."/>
            <person name="Godfrey J."/>
            <person name="Minx P."/>
            <person name="Mitreva M."/>
            <person name="Roeseler W."/>
            <person name="Tian H."/>
            <person name="Witte H."/>
            <person name="Yang S.P."/>
            <person name="Wilson R.K."/>
            <person name="Sommer R.J."/>
        </authorList>
    </citation>
    <scope>NUCLEOTIDE SEQUENCE [LARGE SCALE GENOMIC DNA]</scope>
    <source>
        <strain evidence="4">PS312</strain>
    </source>
</reference>
<feature type="signal peptide" evidence="2">
    <location>
        <begin position="1"/>
        <end position="18"/>
    </location>
</feature>